<name>A0ABU0M9W3_9HYPH</name>
<comment type="caution">
    <text evidence="1">The sequence shown here is derived from an EMBL/GenBank/DDBJ whole genome shotgun (WGS) entry which is preliminary data.</text>
</comment>
<sequence length="144" mass="15153">MADSGAYRVNEPKVVSETLDGETIAIDLESGSYFSMNPAASVVWNLILAGYPSAAFAGVVAAHFDVAAEDAASDIATFVETLVRDRLVIAAEPTAAAETPPAGVEARLPYASPSVERFDDMQELLLADPIHDVTLAGWPHLPPS</sequence>
<keyword evidence="2" id="KW-1185">Reference proteome</keyword>
<dbReference type="InterPro" id="IPR008792">
    <property type="entry name" value="PQQD"/>
</dbReference>
<evidence type="ECO:0000313" key="1">
    <source>
        <dbReference type="EMBL" id="MDQ0517760.1"/>
    </source>
</evidence>
<protein>
    <recommendedName>
        <fullName evidence="3">PqqD family protein</fullName>
    </recommendedName>
</protein>
<dbReference type="RefSeq" id="WP_266282792.1">
    <property type="nucleotide sequence ID" value="NZ_JAPKNF010000002.1"/>
</dbReference>
<accession>A0ABU0M9W3</accession>
<evidence type="ECO:0000313" key="2">
    <source>
        <dbReference type="Proteomes" id="UP001223743"/>
    </source>
</evidence>
<proteinExistence type="predicted"/>
<dbReference type="InterPro" id="IPR041881">
    <property type="entry name" value="PqqD_sf"/>
</dbReference>
<dbReference type="EMBL" id="JAUSWJ010000001">
    <property type="protein sequence ID" value="MDQ0517760.1"/>
    <property type="molecule type" value="Genomic_DNA"/>
</dbReference>
<dbReference type="Proteomes" id="UP001223743">
    <property type="component" value="Unassembled WGS sequence"/>
</dbReference>
<gene>
    <name evidence="1" type="ORF">QO015_003373</name>
</gene>
<evidence type="ECO:0008006" key="3">
    <source>
        <dbReference type="Google" id="ProtNLM"/>
    </source>
</evidence>
<dbReference type="Gene3D" id="1.10.10.1150">
    <property type="entry name" value="Coenzyme PQQ synthesis protein D (PqqD)"/>
    <property type="match status" value="1"/>
</dbReference>
<reference evidence="1 2" key="1">
    <citation type="submission" date="2023-07" db="EMBL/GenBank/DDBJ databases">
        <title>Genomic Encyclopedia of Type Strains, Phase IV (KMG-IV): sequencing the most valuable type-strain genomes for metagenomic binning, comparative biology and taxonomic classification.</title>
        <authorList>
            <person name="Goeker M."/>
        </authorList>
    </citation>
    <scope>NUCLEOTIDE SEQUENCE [LARGE SCALE GENOMIC DNA]</scope>
    <source>
        <strain evidence="1 2">B1-1</strain>
    </source>
</reference>
<organism evidence="1 2">
    <name type="scientific">Kaistia geumhonensis</name>
    <dbReference type="NCBI Taxonomy" id="410839"/>
    <lineage>
        <taxon>Bacteria</taxon>
        <taxon>Pseudomonadati</taxon>
        <taxon>Pseudomonadota</taxon>
        <taxon>Alphaproteobacteria</taxon>
        <taxon>Hyphomicrobiales</taxon>
        <taxon>Kaistiaceae</taxon>
        <taxon>Kaistia</taxon>
    </lineage>
</organism>
<dbReference type="Pfam" id="PF05402">
    <property type="entry name" value="PqqD"/>
    <property type="match status" value="1"/>
</dbReference>